<evidence type="ECO:0000313" key="2">
    <source>
        <dbReference type="EMBL" id="RCV49676.1"/>
    </source>
</evidence>
<proteinExistence type="predicted"/>
<dbReference type="AlphaFoldDB" id="A0A368SYN7"/>
<feature type="region of interest" description="Disordered" evidence="1">
    <location>
        <begin position="1"/>
        <end position="134"/>
    </location>
</feature>
<gene>
    <name evidence="2" type="ORF">DEF24_24985</name>
</gene>
<protein>
    <submittedName>
        <fullName evidence="2">Uncharacterized protein</fullName>
    </submittedName>
</protein>
<feature type="non-terminal residue" evidence="2">
    <location>
        <position position="134"/>
    </location>
</feature>
<sequence>MSDSDDFGPRRRRARHGRHSRGVDEMGPDLGADELDGADVEPLRRRRPVARRVPDDSGYAPAPDSRARGRRRRLDPGADDEPPLAPADPPRASADPDAEPRGRRRRRAPEDESAEPAARWADRDDGEPPRRRRR</sequence>
<feature type="compositionally biased region" description="Basic residues" evidence="1">
    <location>
        <begin position="10"/>
        <end position="20"/>
    </location>
</feature>
<dbReference type="Proteomes" id="UP000253318">
    <property type="component" value="Unassembled WGS sequence"/>
</dbReference>
<feature type="compositionally biased region" description="Basic and acidic residues" evidence="1">
    <location>
        <begin position="120"/>
        <end position="134"/>
    </location>
</feature>
<accession>A0A368SYN7</accession>
<reference evidence="2 3" key="1">
    <citation type="submission" date="2018-04" db="EMBL/GenBank/DDBJ databases">
        <title>Novel actinobacteria from marine sediment.</title>
        <authorList>
            <person name="Ng Z.Y."/>
            <person name="Tan G.Y.A."/>
        </authorList>
    </citation>
    <scope>NUCLEOTIDE SEQUENCE [LARGE SCALE GENOMIC DNA]</scope>
    <source>
        <strain evidence="2 3">TPS81</strain>
    </source>
</reference>
<name>A0A368SYN7_9ACTN</name>
<comment type="caution">
    <text evidence="2">The sequence shown here is derived from an EMBL/GenBank/DDBJ whole genome shotgun (WGS) entry which is preliminary data.</text>
</comment>
<organism evidence="2 3">
    <name type="scientific">Marinitenerispora sediminis</name>
    <dbReference type="NCBI Taxonomy" id="1931232"/>
    <lineage>
        <taxon>Bacteria</taxon>
        <taxon>Bacillati</taxon>
        <taxon>Actinomycetota</taxon>
        <taxon>Actinomycetes</taxon>
        <taxon>Streptosporangiales</taxon>
        <taxon>Nocardiopsidaceae</taxon>
        <taxon>Marinitenerispora</taxon>
    </lineage>
</organism>
<dbReference type="EMBL" id="QEIN01000315">
    <property type="protein sequence ID" value="RCV49676.1"/>
    <property type="molecule type" value="Genomic_DNA"/>
</dbReference>
<evidence type="ECO:0000313" key="3">
    <source>
        <dbReference type="Proteomes" id="UP000253318"/>
    </source>
</evidence>
<evidence type="ECO:0000256" key="1">
    <source>
        <dbReference type="SAM" id="MobiDB-lite"/>
    </source>
</evidence>
<keyword evidence="3" id="KW-1185">Reference proteome</keyword>